<evidence type="ECO:0000256" key="1">
    <source>
        <dbReference type="SAM" id="Phobius"/>
    </source>
</evidence>
<accession>A0ABT1KD04</accession>
<keyword evidence="1" id="KW-0472">Membrane</keyword>
<comment type="caution">
    <text evidence="2">The sequence shown here is derived from an EMBL/GenBank/DDBJ whole genome shotgun (WGS) entry which is preliminary data.</text>
</comment>
<keyword evidence="1" id="KW-1133">Transmembrane helix</keyword>
<proteinExistence type="predicted"/>
<reference evidence="2 3" key="1">
    <citation type="submission" date="2022-06" db="EMBL/GenBank/DDBJ databases">
        <title>Sequencing the genomes of 1000 actinobacteria strains.</title>
        <authorList>
            <person name="Klenk H.-P."/>
        </authorList>
    </citation>
    <scope>NUCLEOTIDE SEQUENCE [LARGE SCALE GENOMIC DNA]</scope>
    <source>
        <strain evidence="2 3">DSM 44170</strain>
    </source>
</reference>
<keyword evidence="1" id="KW-0812">Transmembrane</keyword>
<protein>
    <submittedName>
        <fullName evidence="2">Uncharacterized protein</fullName>
    </submittedName>
</protein>
<evidence type="ECO:0000313" key="2">
    <source>
        <dbReference type="EMBL" id="MCP2351851.1"/>
    </source>
</evidence>
<gene>
    <name evidence="2" type="ORF">HD595_007973</name>
</gene>
<sequence>MRWAKRISLIAWLLSWFFLYREIFVWHHVTPSLRFNPPPLPSWMPPGAKAHAGGFLITVMATSALAPLTFIAAAILDKIRHRKAR</sequence>
<keyword evidence="3" id="KW-1185">Reference proteome</keyword>
<evidence type="ECO:0000313" key="3">
    <source>
        <dbReference type="Proteomes" id="UP001320766"/>
    </source>
</evidence>
<dbReference type="Proteomes" id="UP001320766">
    <property type="component" value="Unassembled WGS sequence"/>
</dbReference>
<name>A0ABT1KD04_9ACTN</name>
<organism evidence="2 3">
    <name type="scientific">Nonomuraea roseoviolacea subsp. carminata</name>
    <dbReference type="NCBI Taxonomy" id="160689"/>
    <lineage>
        <taxon>Bacteria</taxon>
        <taxon>Bacillati</taxon>
        <taxon>Actinomycetota</taxon>
        <taxon>Actinomycetes</taxon>
        <taxon>Streptosporangiales</taxon>
        <taxon>Streptosporangiaceae</taxon>
        <taxon>Nonomuraea</taxon>
    </lineage>
</organism>
<dbReference type="RefSeq" id="WP_253778555.1">
    <property type="nucleotide sequence ID" value="NZ_BAAAVE010000011.1"/>
</dbReference>
<feature type="transmembrane region" description="Helical" evidence="1">
    <location>
        <begin position="52"/>
        <end position="76"/>
    </location>
</feature>
<dbReference type="EMBL" id="JAMZEC010000001">
    <property type="protein sequence ID" value="MCP2351851.1"/>
    <property type="molecule type" value="Genomic_DNA"/>
</dbReference>